<evidence type="ECO:0000256" key="8">
    <source>
        <dbReference type="SAM" id="MobiDB-lite"/>
    </source>
</evidence>
<feature type="domain" description="WWE" evidence="9">
    <location>
        <begin position="1"/>
        <end position="75"/>
    </location>
</feature>
<feature type="compositionally biased region" description="Basic and acidic residues" evidence="8">
    <location>
        <begin position="259"/>
        <end position="269"/>
    </location>
</feature>
<keyword evidence="7" id="KW-0963">Cytoplasm</keyword>
<dbReference type="Proteomes" id="UP001152562">
    <property type="component" value="Unassembled WGS sequence"/>
</dbReference>
<evidence type="ECO:0000256" key="2">
    <source>
        <dbReference type="ARBA" id="ARBA00004906"/>
    </source>
</evidence>
<dbReference type="Gene3D" id="3.30.720.50">
    <property type="match status" value="2"/>
</dbReference>
<comment type="similarity">
    <text evidence="7">Belongs to the Deltex family.</text>
</comment>
<dbReference type="GO" id="GO:0016567">
    <property type="term" value="P:protein ubiquitination"/>
    <property type="evidence" value="ECO:0007669"/>
    <property type="project" value="UniProtKB-UniRule"/>
</dbReference>
<keyword evidence="4 7" id="KW-0479">Metal-binding</keyword>
<feature type="region of interest" description="Disordered" evidence="8">
    <location>
        <begin position="254"/>
        <end position="296"/>
    </location>
</feature>
<dbReference type="GO" id="GO:0007219">
    <property type="term" value="P:Notch signaling pathway"/>
    <property type="evidence" value="ECO:0007669"/>
    <property type="project" value="UniProtKB-KW"/>
</dbReference>
<comment type="subcellular location">
    <subcellularLocation>
        <location evidence="7">Cytoplasm</location>
    </subcellularLocation>
</comment>
<evidence type="ECO:0000313" key="11">
    <source>
        <dbReference type="Proteomes" id="UP001152562"/>
    </source>
</evidence>
<dbReference type="Gene3D" id="3.30.390.130">
    <property type="match status" value="1"/>
</dbReference>
<evidence type="ECO:0000256" key="1">
    <source>
        <dbReference type="ARBA" id="ARBA00000900"/>
    </source>
</evidence>
<keyword evidence="7" id="KW-0862">Zinc</keyword>
<dbReference type="GO" id="GO:0008270">
    <property type="term" value="F:zinc ion binding"/>
    <property type="evidence" value="ECO:0007669"/>
    <property type="project" value="UniProtKB-KW"/>
</dbReference>
<feature type="region of interest" description="Disordered" evidence="8">
    <location>
        <begin position="432"/>
        <end position="470"/>
    </location>
</feature>
<feature type="compositionally biased region" description="Pro residues" evidence="8">
    <location>
        <begin position="163"/>
        <end position="177"/>
    </location>
</feature>
<evidence type="ECO:0000256" key="5">
    <source>
        <dbReference type="ARBA" id="ARBA00022737"/>
    </source>
</evidence>
<name>A0A9P0X8E1_PIEBR</name>
<dbReference type="GO" id="GO:0061630">
    <property type="term" value="F:ubiquitin protein ligase activity"/>
    <property type="evidence" value="ECO:0007669"/>
    <property type="project" value="UniProtKB-UniRule"/>
</dbReference>
<dbReference type="GO" id="GO:0005737">
    <property type="term" value="C:cytoplasm"/>
    <property type="evidence" value="ECO:0007669"/>
    <property type="project" value="UniProtKB-SubCell"/>
</dbReference>
<dbReference type="EC" id="2.3.2.27" evidence="7"/>
<keyword evidence="11" id="KW-1185">Reference proteome</keyword>
<dbReference type="InterPro" id="IPR039398">
    <property type="entry name" value="Deltex_fam"/>
</dbReference>
<evidence type="ECO:0000256" key="6">
    <source>
        <dbReference type="ARBA" id="ARBA00022976"/>
    </source>
</evidence>
<protein>
    <recommendedName>
        <fullName evidence="7">E3 ubiquitin-protein ligase</fullName>
        <ecNumber evidence="7">2.3.2.27</ecNumber>
    </recommendedName>
</protein>
<feature type="compositionally biased region" description="Basic and acidic residues" evidence="8">
    <location>
        <begin position="223"/>
        <end position="239"/>
    </location>
</feature>
<sequence length="585" mass="64419">MSSVHCVVVWEWQFDGQWLPHSPGVARTLERAHAKKLTRVVLADAEPALKGHYVNLRTLTQCSETQSISECRVRRSCYSVNSPGGRGLRWEWARLADPPRAAELRYDPLPMEVQCRLEEAWERGIEAVSFDGWVVSLSSMTAQRHITGLPGVLRLLRRAAHPPYPLTRSTPPPPAPPERASFDVRRPRIPQQHTGSSVQSVQSVQSAVSVQSVKSAPCSGLSREVREGARSASPRDRKPGLARQILHNLNIFSNNNKGNEIKEKEKEETDCGSSRSGRRHSVDTVSTYLSHESKESLQQASVGELLNCSMGSDDVFETTGTGPAADPHALENNTGPEPLLEKPSCVGVSEEEWAVWRSVVPVRGGGARRGAGAWCPACALPLDERGELRDVVALVHCGHEMHLRCLRIHKRKIRETEGATYIECLVCGQQYGRSGDRDREREREARESGGEQPCGSMAWRRQPDSLPGHPSHAGSILVTYNFQSGRQGAGHPAPGSPYYAVGFPRHTLLPDTPVGRQVLAGLQCAWERRVLFTVSASRTTGREHVVSWRIPAPPSAPHHYGPPSPDKVLLDTLHCLTSLLRDCGS</sequence>
<dbReference type="InterPro" id="IPR039396">
    <property type="entry name" value="Deltex_C"/>
</dbReference>
<dbReference type="EMBL" id="CALOZG010000005">
    <property type="protein sequence ID" value="CAH4028147.1"/>
    <property type="molecule type" value="Genomic_DNA"/>
</dbReference>
<comment type="pathway">
    <text evidence="2 7">Protein modification; protein ubiquitination.</text>
</comment>
<dbReference type="InterPro" id="IPR039399">
    <property type="entry name" value="Deltex_C_sf"/>
</dbReference>
<keyword evidence="7" id="KW-0863">Zinc-finger</keyword>
<evidence type="ECO:0000256" key="4">
    <source>
        <dbReference type="ARBA" id="ARBA00022723"/>
    </source>
</evidence>
<feature type="compositionally biased region" description="Basic and acidic residues" evidence="8">
    <location>
        <begin position="434"/>
        <end position="449"/>
    </location>
</feature>
<dbReference type="InterPro" id="IPR018123">
    <property type="entry name" value="WWE-dom_subgr"/>
</dbReference>
<evidence type="ECO:0000256" key="7">
    <source>
        <dbReference type="RuleBase" id="RU367105"/>
    </source>
</evidence>
<dbReference type="InterPro" id="IPR037197">
    <property type="entry name" value="WWE_dom_sf"/>
</dbReference>
<keyword evidence="6" id="KW-0914">Notch signaling pathway</keyword>
<feature type="compositionally biased region" description="Polar residues" evidence="8">
    <location>
        <begin position="283"/>
        <end position="296"/>
    </location>
</feature>
<gene>
    <name evidence="10" type="ORF">PIBRA_LOCUS5097</name>
</gene>
<dbReference type="InterPro" id="IPR004170">
    <property type="entry name" value="WWE_dom"/>
</dbReference>
<keyword evidence="3 7" id="KW-0808">Transferase</keyword>
<feature type="region of interest" description="Disordered" evidence="8">
    <location>
        <begin position="163"/>
        <end position="182"/>
    </location>
</feature>
<comment type="catalytic activity">
    <reaction evidence="1 7">
        <text>S-ubiquitinyl-[E2 ubiquitin-conjugating enzyme]-L-cysteine + [acceptor protein]-L-lysine = [E2 ubiquitin-conjugating enzyme]-L-cysteine + N(6)-ubiquitinyl-[acceptor protein]-L-lysine.</text>
        <dbReference type="EC" id="2.3.2.27"/>
    </reaction>
</comment>
<evidence type="ECO:0000256" key="3">
    <source>
        <dbReference type="ARBA" id="ARBA00022679"/>
    </source>
</evidence>
<dbReference type="Pfam" id="PF02825">
    <property type="entry name" value="WWE"/>
    <property type="match status" value="1"/>
</dbReference>
<feature type="region of interest" description="Disordered" evidence="8">
    <location>
        <begin position="212"/>
        <end position="242"/>
    </location>
</feature>
<keyword evidence="5" id="KW-0677">Repeat</keyword>
<accession>A0A9P0X8E1</accession>
<dbReference type="AlphaFoldDB" id="A0A9P0X8E1"/>
<dbReference type="SUPFAM" id="SSF117839">
    <property type="entry name" value="WWE domain"/>
    <property type="match status" value="1"/>
</dbReference>
<evidence type="ECO:0000259" key="9">
    <source>
        <dbReference type="PROSITE" id="PS50918"/>
    </source>
</evidence>
<dbReference type="Pfam" id="PF18102">
    <property type="entry name" value="DTC"/>
    <property type="match status" value="1"/>
</dbReference>
<dbReference type="PANTHER" id="PTHR12622">
    <property type="entry name" value="DELTEX-RELATED"/>
    <property type="match status" value="1"/>
</dbReference>
<proteinExistence type="inferred from homology"/>
<reference evidence="10" key="1">
    <citation type="submission" date="2022-05" db="EMBL/GenBank/DDBJ databases">
        <authorList>
            <person name="Okamura Y."/>
        </authorList>
    </citation>
    <scope>NUCLEOTIDE SEQUENCE</scope>
</reference>
<comment type="caution">
    <text evidence="10">The sequence shown here is derived from an EMBL/GenBank/DDBJ whole genome shotgun (WGS) entry which is preliminary data.</text>
</comment>
<dbReference type="PROSITE" id="PS50918">
    <property type="entry name" value="WWE"/>
    <property type="match status" value="1"/>
</dbReference>
<organism evidence="10 11">
    <name type="scientific">Pieris brassicae</name>
    <name type="common">White butterfly</name>
    <name type="synonym">Large white butterfly</name>
    <dbReference type="NCBI Taxonomy" id="7116"/>
    <lineage>
        <taxon>Eukaryota</taxon>
        <taxon>Metazoa</taxon>
        <taxon>Ecdysozoa</taxon>
        <taxon>Arthropoda</taxon>
        <taxon>Hexapoda</taxon>
        <taxon>Insecta</taxon>
        <taxon>Pterygota</taxon>
        <taxon>Neoptera</taxon>
        <taxon>Endopterygota</taxon>
        <taxon>Lepidoptera</taxon>
        <taxon>Glossata</taxon>
        <taxon>Ditrysia</taxon>
        <taxon>Papilionoidea</taxon>
        <taxon>Pieridae</taxon>
        <taxon>Pierinae</taxon>
        <taxon>Pieris</taxon>
    </lineage>
</organism>
<evidence type="ECO:0000313" key="10">
    <source>
        <dbReference type="EMBL" id="CAH4028147.1"/>
    </source>
</evidence>
<dbReference type="SMART" id="SM00678">
    <property type="entry name" value="WWE"/>
    <property type="match status" value="1"/>
</dbReference>